<dbReference type="InterPro" id="IPR042846">
    <property type="entry name" value="BTBD19"/>
</dbReference>
<evidence type="ECO:0000259" key="1">
    <source>
        <dbReference type="SMART" id="SM00225"/>
    </source>
</evidence>
<evidence type="ECO:0000313" key="3">
    <source>
        <dbReference type="Proteomes" id="UP001235939"/>
    </source>
</evidence>
<sequence length="156" mass="17473">MSEVAFYLNKFSAQVADRSLEILRCGSFQNMLRNEICKIPGSKVGAGSPTPIRLPQAKPEVFKEVLFYIYTGKIVLQDTTLFEALALSHELGLEELRLLCEDFITCTLSTHNACTYLASVLLLEHRLQGQPTLHTPLFVLFSLELVEVDSLVIDRA</sequence>
<dbReference type="InterPro" id="IPR000210">
    <property type="entry name" value="BTB/POZ_dom"/>
</dbReference>
<dbReference type="Proteomes" id="UP001235939">
    <property type="component" value="Chromosome 01"/>
</dbReference>
<evidence type="ECO:0000313" key="2">
    <source>
        <dbReference type="EMBL" id="UYV60370.1"/>
    </source>
</evidence>
<dbReference type="Gene3D" id="3.30.710.10">
    <property type="entry name" value="Potassium Channel Kv1.1, Chain A"/>
    <property type="match status" value="1"/>
</dbReference>
<dbReference type="PANTHER" id="PTHR46965">
    <property type="entry name" value="BTB/POZ DOMAIN-CONTAINING PROTEIN 19"/>
    <property type="match status" value="1"/>
</dbReference>
<protein>
    <submittedName>
        <fullName evidence="2">TLD</fullName>
    </submittedName>
</protein>
<dbReference type="EMBL" id="CP092863">
    <property type="protein sequence ID" value="UYV60370.1"/>
    <property type="molecule type" value="Genomic_DNA"/>
</dbReference>
<dbReference type="PANTHER" id="PTHR46965:SF1">
    <property type="entry name" value="BTB_POZ DOMAIN-CONTAINING PROTEIN 19"/>
    <property type="match status" value="1"/>
</dbReference>
<organism evidence="2 3">
    <name type="scientific">Cordylochernes scorpioides</name>
    <dbReference type="NCBI Taxonomy" id="51811"/>
    <lineage>
        <taxon>Eukaryota</taxon>
        <taxon>Metazoa</taxon>
        <taxon>Ecdysozoa</taxon>
        <taxon>Arthropoda</taxon>
        <taxon>Chelicerata</taxon>
        <taxon>Arachnida</taxon>
        <taxon>Pseudoscorpiones</taxon>
        <taxon>Cheliferoidea</taxon>
        <taxon>Chernetidae</taxon>
        <taxon>Cordylochernes</taxon>
    </lineage>
</organism>
<dbReference type="CDD" id="cd18186">
    <property type="entry name" value="BTB_POZ_ZBTB_KLHL-like"/>
    <property type="match status" value="1"/>
</dbReference>
<name>A0ABY6JW24_9ARAC</name>
<gene>
    <name evidence="2" type="ORF">LAZ67_1000963</name>
</gene>
<feature type="domain" description="BTB" evidence="1">
    <location>
        <begin position="9"/>
        <end position="108"/>
    </location>
</feature>
<proteinExistence type="predicted"/>
<dbReference type="SUPFAM" id="SSF54695">
    <property type="entry name" value="POZ domain"/>
    <property type="match status" value="1"/>
</dbReference>
<dbReference type="Pfam" id="PF00651">
    <property type="entry name" value="BTB"/>
    <property type="match status" value="1"/>
</dbReference>
<dbReference type="InterPro" id="IPR011333">
    <property type="entry name" value="SKP1/BTB/POZ_sf"/>
</dbReference>
<dbReference type="SMART" id="SM00225">
    <property type="entry name" value="BTB"/>
    <property type="match status" value="1"/>
</dbReference>
<keyword evidence="3" id="KW-1185">Reference proteome</keyword>
<reference evidence="2 3" key="1">
    <citation type="submission" date="2022-01" db="EMBL/GenBank/DDBJ databases">
        <title>A chromosomal length assembly of Cordylochernes scorpioides.</title>
        <authorList>
            <person name="Zeh D."/>
            <person name="Zeh J."/>
        </authorList>
    </citation>
    <scope>NUCLEOTIDE SEQUENCE [LARGE SCALE GENOMIC DNA]</scope>
    <source>
        <strain evidence="2">IN4F17</strain>
        <tissue evidence="2">Whole Body</tissue>
    </source>
</reference>
<accession>A0ABY6JW24</accession>